<feature type="compositionally biased region" description="Low complexity" evidence="1">
    <location>
        <begin position="312"/>
        <end position="330"/>
    </location>
</feature>
<feature type="compositionally biased region" description="Polar residues" evidence="1">
    <location>
        <begin position="236"/>
        <end position="253"/>
    </location>
</feature>
<dbReference type="GO" id="GO:0005886">
    <property type="term" value="C:plasma membrane"/>
    <property type="evidence" value="ECO:0007669"/>
    <property type="project" value="TreeGrafter"/>
</dbReference>
<evidence type="ECO:0000259" key="2">
    <source>
        <dbReference type="PROSITE" id="PS50942"/>
    </source>
</evidence>
<keyword evidence="4" id="KW-1185">Reference proteome</keyword>
<feature type="compositionally biased region" description="Basic and acidic residues" evidence="1">
    <location>
        <begin position="294"/>
        <end position="308"/>
    </location>
</feature>
<proteinExistence type="predicted"/>
<protein>
    <recommendedName>
        <fullName evidence="2">ENTH domain-containing protein</fullName>
    </recommendedName>
</protein>
<feature type="region of interest" description="Disordered" evidence="1">
    <location>
        <begin position="223"/>
        <end position="345"/>
    </location>
</feature>
<comment type="caution">
    <text evidence="3">The sequence shown here is derived from an EMBL/GenBank/DDBJ whole genome shotgun (WGS) entry which is preliminary data.</text>
</comment>
<dbReference type="EMBL" id="JAHBMH010000007">
    <property type="protein sequence ID" value="KAK1939500.1"/>
    <property type="molecule type" value="Genomic_DNA"/>
</dbReference>
<dbReference type="PANTHER" id="PTHR12276">
    <property type="entry name" value="EPSIN/ENT-RELATED"/>
    <property type="match status" value="1"/>
</dbReference>
<dbReference type="Proteomes" id="UP001195914">
    <property type="component" value="Unassembled WGS sequence"/>
</dbReference>
<dbReference type="Gene3D" id="1.25.40.90">
    <property type="match status" value="1"/>
</dbReference>
<dbReference type="InterPro" id="IPR008942">
    <property type="entry name" value="ENTH_VHS"/>
</dbReference>
<organism evidence="3 4">
    <name type="scientific">Babesia divergens</name>
    <dbReference type="NCBI Taxonomy" id="32595"/>
    <lineage>
        <taxon>Eukaryota</taxon>
        <taxon>Sar</taxon>
        <taxon>Alveolata</taxon>
        <taxon>Apicomplexa</taxon>
        <taxon>Aconoidasida</taxon>
        <taxon>Piroplasmida</taxon>
        <taxon>Babesiidae</taxon>
        <taxon>Babesia</taxon>
    </lineage>
</organism>
<reference evidence="3" key="2">
    <citation type="submission" date="2021-05" db="EMBL/GenBank/DDBJ databases">
        <authorList>
            <person name="Pain A."/>
        </authorList>
    </citation>
    <scope>NUCLEOTIDE SEQUENCE</scope>
    <source>
        <strain evidence="3">1802A</strain>
    </source>
</reference>
<feature type="domain" description="ENTH" evidence="2">
    <location>
        <begin position="11"/>
        <end position="142"/>
    </location>
</feature>
<dbReference type="PANTHER" id="PTHR12276:SF45">
    <property type="entry name" value="CLATHRIN INTERACTOR 1"/>
    <property type="match status" value="1"/>
</dbReference>
<dbReference type="GO" id="GO:0005543">
    <property type="term" value="F:phospholipid binding"/>
    <property type="evidence" value="ECO:0007669"/>
    <property type="project" value="TreeGrafter"/>
</dbReference>
<dbReference type="SMART" id="SM00273">
    <property type="entry name" value="ENTH"/>
    <property type="match status" value="1"/>
</dbReference>
<dbReference type="InterPro" id="IPR013809">
    <property type="entry name" value="ENTH"/>
</dbReference>
<dbReference type="CDD" id="cd03571">
    <property type="entry name" value="ENTH"/>
    <property type="match status" value="1"/>
</dbReference>
<evidence type="ECO:0000256" key="1">
    <source>
        <dbReference type="SAM" id="MobiDB-lite"/>
    </source>
</evidence>
<evidence type="ECO:0000313" key="3">
    <source>
        <dbReference type="EMBL" id="KAK1939500.1"/>
    </source>
</evidence>
<dbReference type="PROSITE" id="PS50942">
    <property type="entry name" value="ENTH"/>
    <property type="match status" value="1"/>
</dbReference>
<name>A0AAD9LK70_BABDI</name>
<gene>
    <name evidence="3" type="ORF">X943_000533</name>
</gene>
<dbReference type="Pfam" id="PF01417">
    <property type="entry name" value="ENTH"/>
    <property type="match status" value="1"/>
</dbReference>
<accession>A0AAD9LK70</accession>
<feature type="compositionally biased region" description="Polar residues" evidence="1">
    <location>
        <begin position="261"/>
        <end position="275"/>
    </location>
</feature>
<dbReference type="GO" id="GO:0030125">
    <property type="term" value="C:clathrin vesicle coat"/>
    <property type="evidence" value="ECO:0007669"/>
    <property type="project" value="TreeGrafter"/>
</dbReference>
<dbReference type="GO" id="GO:0006897">
    <property type="term" value="P:endocytosis"/>
    <property type="evidence" value="ECO:0007669"/>
    <property type="project" value="TreeGrafter"/>
</dbReference>
<dbReference type="GO" id="GO:0030276">
    <property type="term" value="F:clathrin binding"/>
    <property type="evidence" value="ECO:0007669"/>
    <property type="project" value="TreeGrafter"/>
</dbReference>
<dbReference type="GO" id="GO:0005768">
    <property type="term" value="C:endosome"/>
    <property type="evidence" value="ECO:0007669"/>
    <property type="project" value="TreeGrafter"/>
</dbReference>
<reference evidence="3" key="1">
    <citation type="journal article" date="2014" name="Nucleic Acids Res.">
        <title>The evolutionary dynamics of variant antigen genes in Babesia reveal a history of genomic innovation underlying host-parasite interaction.</title>
        <authorList>
            <person name="Jackson A.P."/>
            <person name="Otto T.D."/>
            <person name="Darby A."/>
            <person name="Ramaprasad A."/>
            <person name="Xia D."/>
            <person name="Echaide I.E."/>
            <person name="Farber M."/>
            <person name="Gahlot S."/>
            <person name="Gamble J."/>
            <person name="Gupta D."/>
            <person name="Gupta Y."/>
            <person name="Jackson L."/>
            <person name="Malandrin L."/>
            <person name="Malas T.B."/>
            <person name="Moussa E."/>
            <person name="Nair M."/>
            <person name="Reid A.J."/>
            <person name="Sanders M."/>
            <person name="Sharma J."/>
            <person name="Tracey A."/>
            <person name="Quail M.A."/>
            <person name="Weir W."/>
            <person name="Wastling J.M."/>
            <person name="Hall N."/>
            <person name="Willadsen P."/>
            <person name="Lingelbach K."/>
            <person name="Shiels B."/>
            <person name="Tait A."/>
            <person name="Berriman M."/>
            <person name="Allred D.R."/>
            <person name="Pain A."/>
        </authorList>
    </citation>
    <scope>NUCLEOTIDE SEQUENCE</scope>
    <source>
        <strain evidence="3">1802A</strain>
    </source>
</reference>
<sequence length="462" mass="51901">MEGVNANNQQVLLLTIGEVDKRIKEALYSTHVGCPETVLYELSQASYHGVFMQHISKAVWSCLESGVSRWLRIQKALSLLTYLALNGSDTCLHEILNNLEAITSIHSLHFPSNQRDIGYLIRDKAASLVTLVCDTQELKRRRKEASELRSRIVSVCSNNGQMATQVLHKPIYALETKPGFAKSTLNGKILKPRFMAKLMGDSSRPNILIDMFNKVRMDLKTKGKTVDPEPLHSMTDYRQNVNRSHNSTGSPNSKPARYVRSDSSSESYTTNNSAYSGSSDGEGDSSNPTYSPHSGDRGNARNGDDRMHLVMSVSNSSSSSSSEDASGPISTHRRHVNTGTNHAANTTRYAAYRLDTHHTADPDEYYNRDSKSRHRESLNRYTEDQRFNLTEDYGPHHMRSAENNHRYGTLNPLEQRTLQHTNVHRGAGTRMEPGYTPETHDGRYTLQTHDSALNPFTHSSRY</sequence>
<dbReference type="AlphaFoldDB" id="A0AAD9LK70"/>
<evidence type="ECO:0000313" key="4">
    <source>
        <dbReference type="Proteomes" id="UP001195914"/>
    </source>
</evidence>
<dbReference type="SUPFAM" id="SSF48464">
    <property type="entry name" value="ENTH/VHS domain"/>
    <property type="match status" value="1"/>
</dbReference>